<gene>
    <name evidence="1" type="ORF">IC608_04865</name>
</gene>
<dbReference type="InterPro" id="IPR014710">
    <property type="entry name" value="RmlC-like_jellyroll"/>
</dbReference>
<proteinExistence type="predicted"/>
<keyword evidence="2" id="KW-1185">Reference proteome</keyword>
<organism evidence="1 2">
    <name type="scientific">Devosia oryzisoli</name>
    <dbReference type="NCBI Taxonomy" id="2774138"/>
    <lineage>
        <taxon>Bacteria</taxon>
        <taxon>Pseudomonadati</taxon>
        <taxon>Pseudomonadota</taxon>
        <taxon>Alphaproteobacteria</taxon>
        <taxon>Hyphomicrobiales</taxon>
        <taxon>Devosiaceae</taxon>
        <taxon>Devosia</taxon>
    </lineage>
</organism>
<evidence type="ECO:0000313" key="1">
    <source>
        <dbReference type="EMBL" id="MBD8064806.1"/>
    </source>
</evidence>
<sequence length="112" mass="12018">MALRHASPGEVVDLLPAERTLGKTAAIVKSGTFEAVRLVVLAGVEIPSHRVDGAVTLQCLSGRTVIGFENQEVEIGAGQWLYLEGGTPHWLRGIDDSVIMLTILFSAHEDLV</sequence>
<name>A0A927FVH0_9HYPH</name>
<evidence type="ECO:0000313" key="2">
    <source>
        <dbReference type="Proteomes" id="UP000654108"/>
    </source>
</evidence>
<accession>A0A927FVH0</accession>
<protein>
    <submittedName>
        <fullName evidence="1">Cupin</fullName>
    </submittedName>
</protein>
<reference evidence="1" key="1">
    <citation type="submission" date="2020-09" db="EMBL/GenBank/DDBJ databases">
        <title>Genome seq and assembly of Devosia sp.</title>
        <authorList>
            <person name="Chhetri G."/>
        </authorList>
    </citation>
    <scope>NUCLEOTIDE SEQUENCE</scope>
    <source>
        <strain evidence="1">PTR5</strain>
    </source>
</reference>
<dbReference type="SUPFAM" id="SSF51182">
    <property type="entry name" value="RmlC-like cupins"/>
    <property type="match status" value="1"/>
</dbReference>
<comment type="caution">
    <text evidence="1">The sequence shown here is derived from an EMBL/GenBank/DDBJ whole genome shotgun (WGS) entry which is preliminary data.</text>
</comment>
<dbReference type="AlphaFoldDB" id="A0A927FVH0"/>
<dbReference type="InterPro" id="IPR011051">
    <property type="entry name" value="RmlC_Cupin_sf"/>
</dbReference>
<dbReference type="EMBL" id="JACYFU010000001">
    <property type="protein sequence ID" value="MBD8064806.1"/>
    <property type="molecule type" value="Genomic_DNA"/>
</dbReference>
<dbReference type="Proteomes" id="UP000654108">
    <property type="component" value="Unassembled WGS sequence"/>
</dbReference>
<dbReference type="Gene3D" id="2.60.120.10">
    <property type="entry name" value="Jelly Rolls"/>
    <property type="match status" value="1"/>
</dbReference>